<organism evidence="5 6">
    <name type="scientific">Cordylochernes scorpioides</name>
    <dbReference type="NCBI Taxonomy" id="51811"/>
    <lineage>
        <taxon>Eukaryota</taxon>
        <taxon>Metazoa</taxon>
        <taxon>Ecdysozoa</taxon>
        <taxon>Arthropoda</taxon>
        <taxon>Chelicerata</taxon>
        <taxon>Arachnida</taxon>
        <taxon>Pseudoscorpiones</taxon>
        <taxon>Cheliferoidea</taxon>
        <taxon>Chernetidae</taxon>
        <taxon>Cordylochernes</taxon>
    </lineage>
</organism>
<dbReference type="InterPro" id="IPR005399">
    <property type="entry name" value="K_chnl_volt-dep_bsu_KCNAB-rel"/>
</dbReference>
<proteinExistence type="inferred from homology"/>
<evidence type="ECO:0000256" key="1">
    <source>
        <dbReference type="ARBA" id="ARBA00006515"/>
    </source>
</evidence>
<dbReference type="Pfam" id="PF00248">
    <property type="entry name" value="Aldo_ket_red"/>
    <property type="match status" value="1"/>
</dbReference>
<dbReference type="InterPro" id="IPR023210">
    <property type="entry name" value="NADP_OxRdtase_dom"/>
</dbReference>
<dbReference type="SUPFAM" id="SSF51430">
    <property type="entry name" value="NAD(P)-linked oxidoreductase"/>
    <property type="match status" value="1"/>
</dbReference>
<evidence type="ECO:0000256" key="2">
    <source>
        <dbReference type="ARBA" id="ARBA00022857"/>
    </source>
</evidence>
<feature type="domain" description="NADP-dependent oxidoreductase" evidence="4">
    <location>
        <begin position="6"/>
        <end position="47"/>
    </location>
</feature>
<evidence type="ECO:0000313" key="5">
    <source>
        <dbReference type="EMBL" id="UYV68685.1"/>
    </source>
</evidence>
<keyword evidence="6" id="KW-1185">Reference proteome</keyword>
<reference evidence="5 6" key="1">
    <citation type="submission" date="2022-01" db="EMBL/GenBank/DDBJ databases">
        <title>A chromosomal length assembly of Cordylochernes scorpioides.</title>
        <authorList>
            <person name="Zeh D."/>
            <person name="Zeh J."/>
        </authorList>
    </citation>
    <scope>NUCLEOTIDE SEQUENCE [LARGE SCALE GENOMIC DNA]</scope>
    <source>
        <strain evidence="5">IN4F17</strain>
        <tissue evidence="5">Whole Body</tissue>
    </source>
</reference>
<name>A0ABY6KNG3_9ARAC</name>
<comment type="similarity">
    <text evidence="1">Belongs to the shaker potassium channel beta subunit family.</text>
</comment>
<protein>
    <submittedName>
        <fullName evidence="5">KCNAB2</fullName>
    </submittedName>
</protein>
<evidence type="ECO:0000256" key="3">
    <source>
        <dbReference type="ARBA" id="ARBA00023002"/>
    </source>
</evidence>
<evidence type="ECO:0000259" key="4">
    <source>
        <dbReference type="Pfam" id="PF00248"/>
    </source>
</evidence>
<dbReference type="EMBL" id="CP092868">
    <property type="protein sequence ID" value="UYV68685.1"/>
    <property type="molecule type" value="Genomic_DNA"/>
</dbReference>
<dbReference type="PANTHER" id="PTHR43150">
    <property type="entry name" value="HYPERKINETIC, ISOFORM M"/>
    <property type="match status" value="1"/>
</dbReference>
<keyword evidence="3" id="KW-0560">Oxidoreductase</keyword>
<accession>A0ABY6KNG3</accession>
<keyword evidence="2" id="KW-0521">NADP</keyword>
<dbReference type="InterPro" id="IPR036812">
    <property type="entry name" value="NAD(P)_OxRdtase_dom_sf"/>
</dbReference>
<dbReference type="Proteomes" id="UP001235939">
    <property type="component" value="Chromosome 06"/>
</dbReference>
<dbReference type="PANTHER" id="PTHR43150:SF2">
    <property type="entry name" value="HYPERKINETIC, ISOFORM M"/>
    <property type="match status" value="1"/>
</dbReference>
<dbReference type="Gene3D" id="3.20.20.100">
    <property type="entry name" value="NADP-dependent oxidoreductase domain"/>
    <property type="match status" value="1"/>
</dbReference>
<sequence>MKNRTKAAEEIVTAAYENGINLFDTADIYAGGRSEAMLGKILRKKGWKSRGVQSCLDRLQLDYVDILYINKADPMCPMEGVKNHSKVPRAFSRDIPNILSQRDLPCMYAGTSGSRVYGSPMSPWVSRRCSR</sequence>
<gene>
    <name evidence="5" type="ORF">LAZ67_6000432</name>
</gene>
<evidence type="ECO:0000313" key="6">
    <source>
        <dbReference type="Proteomes" id="UP001235939"/>
    </source>
</evidence>